<sequence>MMDMNRQVARLAMGMARVYTAPPDALRGDTLPSSLIPDELGVVAGLLLELSWRMLESSVGALRRLAAQTPDEGTLVGLLHGFDLRQPSYREGPDHLEVSGCETLPPALLPWLATGMVAAGALLIPEPRHNNAYDLKRQLLDRLQQIERLTQPEPAVDPVQSPAPEEVVPAVRGQPPGESGITPIPETSPESDAEPAATSPRRPR</sequence>
<evidence type="ECO:0000313" key="2">
    <source>
        <dbReference type="EMBL" id="AEM46657.1"/>
    </source>
</evidence>
<reference evidence="2 3" key="1">
    <citation type="journal article" date="2011" name="J. Bacteriol.">
        <title>Draft genome of the psychrotolerant acidophile Acidithiobacillus ferrivorans SS3.</title>
        <authorList>
            <person name="Liljeqvist M."/>
            <person name="Valdes J."/>
            <person name="Holmes D.S."/>
            <person name="Dopson M."/>
        </authorList>
    </citation>
    <scope>NUCLEOTIDE SEQUENCE [LARGE SCALE GENOMIC DNA]</scope>
    <source>
        <strain evidence="2 3">SS3</strain>
    </source>
</reference>
<dbReference type="KEGG" id="afi:Acife_0439"/>
<gene>
    <name evidence="2" type="ORF">Acife_0439</name>
</gene>
<protein>
    <submittedName>
        <fullName evidence="2">Uncharacterized protein</fullName>
    </submittedName>
</protein>
<dbReference type="STRING" id="743299.Acife_0439"/>
<dbReference type="EMBL" id="CP002985">
    <property type="protein sequence ID" value="AEM46657.1"/>
    <property type="molecule type" value="Genomic_DNA"/>
</dbReference>
<dbReference type="HOGENOM" id="CLU_1340829_0_0_6"/>
<organism evidence="2 3">
    <name type="scientific">Acidithiobacillus ferrivorans SS3</name>
    <dbReference type="NCBI Taxonomy" id="743299"/>
    <lineage>
        <taxon>Bacteria</taxon>
        <taxon>Pseudomonadati</taxon>
        <taxon>Pseudomonadota</taxon>
        <taxon>Acidithiobacillia</taxon>
        <taxon>Acidithiobacillales</taxon>
        <taxon>Acidithiobacillaceae</taxon>
        <taxon>Acidithiobacillus</taxon>
    </lineage>
</organism>
<dbReference type="RefSeq" id="WP_014027928.1">
    <property type="nucleotide sequence ID" value="NC_015942.1"/>
</dbReference>
<dbReference type="Proteomes" id="UP000009220">
    <property type="component" value="Chromosome"/>
</dbReference>
<dbReference type="AlphaFoldDB" id="G0JTA3"/>
<name>G0JTA3_9PROT</name>
<evidence type="ECO:0000313" key="3">
    <source>
        <dbReference type="Proteomes" id="UP000009220"/>
    </source>
</evidence>
<accession>G0JTA3</accession>
<feature type="region of interest" description="Disordered" evidence="1">
    <location>
        <begin position="151"/>
        <end position="204"/>
    </location>
</feature>
<proteinExistence type="predicted"/>
<evidence type="ECO:0000256" key="1">
    <source>
        <dbReference type="SAM" id="MobiDB-lite"/>
    </source>
</evidence>